<dbReference type="PROSITE" id="PS51420">
    <property type="entry name" value="RHO"/>
    <property type="match status" value="1"/>
</dbReference>
<evidence type="ECO:0000313" key="3">
    <source>
        <dbReference type="EMBL" id="EDR10430.1"/>
    </source>
</evidence>
<dbReference type="GO" id="GO:0007264">
    <property type="term" value="P:small GTPase-mediated signal transduction"/>
    <property type="evidence" value="ECO:0007669"/>
    <property type="project" value="InterPro"/>
</dbReference>
<dbReference type="InParanoid" id="B0D4Z7"/>
<dbReference type="PRINTS" id="PR00449">
    <property type="entry name" value="RASTRNSFRMNG"/>
</dbReference>
<gene>
    <name evidence="3" type="ORF">LACBIDRAFT_168862</name>
</gene>
<dbReference type="Proteomes" id="UP000001194">
    <property type="component" value="Unassembled WGS sequence"/>
</dbReference>
<dbReference type="KEGG" id="lbc:LACBIDRAFT_168862"/>
<keyword evidence="1" id="KW-0547">Nucleotide-binding</keyword>
<reference evidence="3 4" key="1">
    <citation type="journal article" date="2008" name="Nature">
        <title>The genome of Laccaria bicolor provides insights into mycorrhizal symbiosis.</title>
        <authorList>
            <person name="Martin F."/>
            <person name="Aerts A."/>
            <person name="Ahren D."/>
            <person name="Brun A."/>
            <person name="Danchin E.G.J."/>
            <person name="Duchaussoy F."/>
            <person name="Gibon J."/>
            <person name="Kohler A."/>
            <person name="Lindquist E."/>
            <person name="Pereda V."/>
            <person name="Salamov A."/>
            <person name="Shapiro H.J."/>
            <person name="Wuyts J."/>
            <person name="Blaudez D."/>
            <person name="Buee M."/>
            <person name="Brokstein P."/>
            <person name="Canbaeck B."/>
            <person name="Cohen D."/>
            <person name="Courty P.E."/>
            <person name="Coutinho P.M."/>
            <person name="Delaruelle C."/>
            <person name="Detter J.C."/>
            <person name="Deveau A."/>
            <person name="DiFazio S."/>
            <person name="Duplessis S."/>
            <person name="Fraissinet-Tachet L."/>
            <person name="Lucic E."/>
            <person name="Frey-Klett P."/>
            <person name="Fourrey C."/>
            <person name="Feussner I."/>
            <person name="Gay G."/>
            <person name="Grimwood J."/>
            <person name="Hoegger P.J."/>
            <person name="Jain P."/>
            <person name="Kilaru S."/>
            <person name="Labbe J."/>
            <person name="Lin Y.C."/>
            <person name="Legue V."/>
            <person name="Le Tacon F."/>
            <person name="Marmeisse R."/>
            <person name="Melayah D."/>
            <person name="Montanini B."/>
            <person name="Muratet M."/>
            <person name="Nehls U."/>
            <person name="Niculita-Hirzel H."/>
            <person name="Oudot-Le Secq M.P."/>
            <person name="Peter M."/>
            <person name="Quesneville H."/>
            <person name="Rajashekar B."/>
            <person name="Reich M."/>
            <person name="Rouhier N."/>
            <person name="Schmutz J."/>
            <person name="Yin T."/>
            <person name="Chalot M."/>
            <person name="Henrissat B."/>
            <person name="Kuees U."/>
            <person name="Lucas S."/>
            <person name="Van de Peer Y."/>
            <person name="Podila G.K."/>
            <person name="Polle A."/>
            <person name="Pukkila P.J."/>
            <person name="Richardson P.M."/>
            <person name="Rouze P."/>
            <person name="Sanders I.R."/>
            <person name="Stajich J.E."/>
            <person name="Tunlid A."/>
            <person name="Tuskan G."/>
            <person name="Grigoriev I.V."/>
        </authorList>
    </citation>
    <scope>NUCLEOTIDE SEQUENCE [LARGE SCALE GENOMIC DNA]</scope>
    <source>
        <strain evidence="4">S238N-H82 / ATCC MYA-4686</strain>
    </source>
</reference>
<name>B0D4Z7_LACBS</name>
<feature type="non-terminal residue" evidence="3">
    <location>
        <position position="106"/>
    </location>
</feature>
<dbReference type="SUPFAM" id="SSF52540">
    <property type="entry name" value="P-loop containing nucleoside triphosphate hydrolases"/>
    <property type="match status" value="1"/>
</dbReference>
<evidence type="ECO:0000313" key="4">
    <source>
        <dbReference type="Proteomes" id="UP000001194"/>
    </source>
</evidence>
<dbReference type="HOGENOM" id="CLU_041217_21_2_1"/>
<dbReference type="RefSeq" id="XP_001878880.1">
    <property type="nucleotide sequence ID" value="XM_001878845.1"/>
</dbReference>
<dbReference type="InterPro" id="IPR003578">
    <property type="entry name" value="Small_GTPase_Rho"/>
</dbReference>
<dbReference type="PROSITE" id="PS51419">
    <property type="entry name" value="RAB"/>
    <property type="match status" value="1"/>
</dbReference>
<evidence type="ECO:0000256" key="1">
    <source>
        <dbReference type="ARBA" id="ARBA00022741"/>
    </source>
</evidence>
<dbReference type="InterPro" id="IPR001806">
    <property type="entry name" value="Small_GTPase"/>
</dbReference>
<dbReference type="SMART" id="SM00174">
    <property type="entry name" value="RHO"/>
    <property type="match status" value="1"/>
</dbReference>
<keyword evidence="4" id="KW-1185">Reference proteome</keyword>
<feature type="non-terminal residue" evidence="3">
    <location>
        <position position="1"/>
    </location>
</feature>
<dbReference type="STRING" id="486041.B0D4Z7"/>
<protein>
    <submittedName>
        <fullName evidence="3">Predicted protein</fullName>
    </submittedName>
</protein>
<organism evidence="4">
    <name type="scientific">Laccaria bicolor (strain S238N-H82 / ATCC MYA-4686)</name>
    <name type="common">Bicoloured deceiver</name>
    <name type="synonym">Laccaria laccata var. bicolor</name>
    <dbReference type="NCBI Taxonomy" id="486041"/>
    <lineage>
        <taxon>Eukaryota</taxon>
        <taxon>Fungi</taxon>
        <taxon>Dikarya</taxon>
        <taxon>Basidiomycota</taxon>
        <taxon>Agaricomycotina</taxon>
        <taxon>Agaricomycetes</taxon>
        <taxon>Agaricomycetidae</taxon>
        <taxon>Agaricales</taxon>
        <taxon>Agaricineae</taxon>
        <taxon>Hydnangiaceae</taxon>
        <taxon>Laccaria</taxon>
    </lineage>
</organism>
<dbReference type="GO" id="GO:0005525">
    <property type="term" value="F:GTP binding"/>
    <property type="evidence" value="ECO:0007669"/>
    <property type="project" value="UniProtKB-KW"/>
</dbReference>
<dbReference type="GO" id="GO:0003924">
    <property type="term" value="F:GTPase activity"/>
    <property type="evidence" value="ECO:0007669"/>
    <property type="project" value="InterPro"/>
</dbReference>
<dbReference type="EMBL" id="DS547097">
    <property type="protein sequence ID" value="EDR10430.1"/>
    <property type="molecule type" value="Genomic_DNA"/>
</dbReference>
<dbReference type="GeneID" id="6074505"/>
<dbReference type="Gene3D" id="3.40.50.300">
    <property type="entry name" value="P-loop containing nucleotide triphosphate hydrolases"/>
    <property type="match status" value="1"/>
</dbReference>
<dbReference type="InterPro" id="IPR027417">
    <property type="entry name" value="P-loop_NTPase"/>
</dbReference>
<sequence length="106" mass="12075">YPDAHVILICFNIASPDSLDNVVEKWILEINHFCRGLPIILVGVKKDLRRDPKTINELRRTRQHPVTVEEGQEVAKKIGARHYVECSSKTGQGVREVFQIATREAL</sequence>
<dbReference type="Pfam" id="PF00071">
    <property type="entry name" value="Ras"/>
    <property type="match status" value="1"/>
</dbReference>
<dbReference type="AlphaFoldDB" id="B0D4Z7"/>
<proteinExistence type="predicted"/>
<dbReference type="PROSITE" id="PS51421">
    <property type="entry name" value="RAS"/>
    <property type="match status" value="1"/>
</dbReference>
<accession>B0D4Z7</accession>
<evidence type="ECO:0000256" key="2">
    <source>
        <dbReference type="ARBA" id="ARBA00023134"/>
    </source>
</evidence>
<dbReference type="OrthoDB" id="8830751at2759"/>
<dbReference type="PANTHER" id="PTHR24072">
    <property type="entry name" value="RHO FAMILY GTPASE"/>
    <property type="match status" value="1"/>
</dbReference>
<keyword evidence="2" id="KW-0342">GTP-binding</keyword>
<dbReference type="SMART" id="SM00175">
    <property type="entry name" value="RAB"/>
    <property type="match status" value="1"/>
</dbReference>